<evidence type="ECO:0000313" key="3">
    <source>
        <dbReference type="EMBL" id="KRX47840.1"/>
    </source>
</evidence>
<dbReference type="PANTHER" id="PTHR28498:SF1">
    <property type="entry name" value="ZINC FINGER SWIM DOMAIN-CONTAINING PROTEIN 7"/>
    <property type="match status" value="1"/>
</dbReference>
<dbReference type="EMBL" id="JYDJ01000037">
    <property type="protein sequence ID" value="KRX47840.1"/>
    <property type="molecule type" value="Genomic_DNA"/>
</dbReference>
<keyword evidence="4" id="KW-1185">Reference proteome</keyword>
<dbReference type="OrthoDB" id="337581at2759"/>
<sequence length="203" mass="23275">MRKKKENPKKSFLFNDGISRDGDSQNWDEHKFRYGLESSVSNRCSAGAGVFHPYNLPRNLYPFFVFHTLDCGHIYGPDLFVVEARYQSDGMIADEIMLAMSAVFDSQTVLESFNLVDRNSICRLVSSSGKILFQVVDEDDTAWLVLPKVNYCKCEFFANEVLYGHFQICKHVLAVWLASAVGRLHHRSIDDKIMTTMLNQFIE</sequence>
<keyword evidence="1" id="KW-0862">Zinc</keyword>
<dbReference type="InterPro" id="IPR007527">
    <property type="entry name" value="Znf_SWIM"/>
</dbReference>
<keyword evidence="1" id="KW-0479">Metal-binding</keyword>
<comment type="caution">
    <text evidence="3">The sequence shown here is derived from an EMBL/GenBank/DDBJ whole genome shotgun (WGS) entry which is preliminary data.</text>
</comment>
<dbReference type="GO" id="GO:0097196">
    <property type="term" value="C:Shu complex"/>
    <property type="evidence" value="ECO:0007669"/>
    <property type="project" value="TreeGrafter"/>
</dbReference>
<dbReference type="GO" id="GO:0000724">
    <property type="term" value="P:double-strand break repair via homologous recombination"/>
    <property type="evidence" value="ECO:0007669"/>
    <property type="project" value="TreeGrafter"/>
</dbReference>
<dbReference type="Proteomes" id="UP000055048">
    <property type="component" value="Unassembled WGS sequence"/>
</dbReference>
<dbReference type="AlphaFoldDB" id="A0A0V0U9I1"/>
<dbReference type="PROSITE" id="PS50966">
    <property type="entry name" value="ZF_SWIM"/>
    <property type="match status" value="1"/>
</dbReference>
<evidence type="ECO:0000313" key="4">
    <source>
        <dbReference type="Proteomes" id="UP000055048"/>
    </source>
</evidence>
<proteinExistence type="predicted"/>
<reference evidence="3 4" key="1">
    <citation type="submission" date="2015-01" db="EMBL/GenBank/DDBJ databases">
        <title>Evolution of Trichinella species and genotypes.</title>
        <authorList>
            <person name="Korhonen P.K."/>
            <person name="Edoardo P."/>
            <person name="Giuseppe L.R."/>
            <person name="Gasser R.B."/>
        </authorList>
    </citation>
    <scope>NUCLEOTIDE SEQUENCE [LARGE SCALE GENOMIC DNA]</scope>
    <source>
        <strain evidence="3">ISS417</strain>
    </source>
</reference>
<dbReference type="PANTHER" id="PTHR28498">
    <property type="entry name" value="ZINC FINGER SWIM DOMAIN-CONTAINING PROTEIN 7"/>
    <property type="match status" value="1"/>
</dbReference>
<accession>A0A0V0U9I1</accession>
<dbReference type="STRING" id="144512.A0A0V0U9I1"/>
<protein>
    <submittedName>
        <fullName evidence="3">Zinc finger SWIM domain-containing protein 7</fullName>
    </submittedName>
</protein>
<evidence type="ECO:0000259" key="2">
    <source>
        <dbReference type="PROSITE" id="PS50966"/>
    </source>
</evidence>
<evidence type="ECO:0000256" key="1">
    <source>
        <dbReference type="PROSITE-ProRule" id="PRU00325"/>
    </source>
</evidence>
<feature type="domain" description="SWIM-type" evidence="2">
    <location>
        <begin position="133"/>
        <end position="180"/>
    </location>
</feature>
<gene>
    <name evidence="3" type="primary">ZSWIM7</name>
    <name evidence="3" type="ORF">T05_5524</name>
</gene>
<name>A0A0V0U9I1_9BILA</name>
<keyword evidence="1" id="KW-0863">Zinc-finger</keyword>
<dbReference type="GO" id="GO:0008270">
    <property type="term" value="F:zinc ion binding"/>
    <property type="evidence" value="ECO:0007669"/>
    <property type="project" value="UniProtKB-KW"/>
</dbReference>
<organism evidence="3 4">
    <name type="scientific">Trichinella murrelli</name>
    <dbReference type="NCBI Taxonomy" id="144512"/>
    <lineage>
        <taxon>Eukaryota</taxon>
        <taxon>Metazoa</taxon>
        <taxon>Ecdysozoa</taxon>
        <taxon>Nematoda</taxon>
        <taxon>Enoplea</taxon>
        <taxon>Dorylaimia</taxon>
        <taxon>Trichinellida</taxon>
        <taxon>Trichinellidae</taxon>
        <taxon>Trichinella</taxon>
    </lineage>
</organism>